<comment type="caution">
    <text evidence="2">The sequence shown here is derived from an EMBL/GenBank/DDBJ whole genome shotgun (WGS) entry which is preliminary data.</text>
</comment>
<gene>
    <name evidence="2" type="ORF">ACFYWW_16735</name>
</gene>
<organism evidence="2 3">
    <name type="scientific">Streptomyces flavidovirens</name>
    <dbReference type="NCBI Taxonomy" id="67298"/>
    <lineage>
        <taxon>Bacteria</taxon>
        <taxon>Bacillati</taxon>
        <taxon>Actinomycetota</taxon>
        <taxon>Actinomycetes</taxon>
        <taxon>Kitasatosporales</taxon>
        <taxon>Streptomycetaceae</taxon>
        <taxon>Streptomyces</taxon>
    </lineage>
</organism>
<accession>A0ABW6RGL6</accession>
<sequence length="233" mass="26402">MGREDSDEAYVLDLCDEALGDRGERQHRFDWLRGDPGSSGRRVKLPVDSYWPSRRLVVEYRELHHDQPTMFFDKPDRMTVSGVHRGEQRALYDTRRDTQIPGNGLRLVVIRPAELTADARGRLLRKREEDLSTIHDILMRAVADTTDVPAVRGRTEQPIRHETSEERAAVDESQVLMSAKGARYHRDGNCAGRQQGVNNSDQLGRTLHPPRWVSEGDARIAGKLPCKRCAGGQ</sequence>
<evidence type="ECO:0000313" key="2">
    <source>
        <dbReference type="EMBL" id="MFF3340362.1"/>
    </source>
</evidence>
<reference evidence="2 3" key="1">
    <citation type="submission" date="2024-10" db="EMBL/GenBank/DDBJ databases">
        <title>The Natural Products Discovery Center: Release of the First 8490 Sequenced Strains for Exploring Actinobacteria Biosynthetic Diversity.</title>
        <authorList>
            <person name="Kalkreuter E."/>
            <person name="Kautsar S.A."/>
            <person name="Yang D."/>
            <person name="Bader C.D."/>
            <person name="Teijaro C.N."/>
            <person name="Fluegel L."/>
            <person name="Davis C.M."/>
            <person name="Simpson J.R."/>
            <person name="Lauterbach L."/>
            <person name="Steele A.D."/>
            <person name="Gui C."/>
            <person name="Meng S."/>
            <person name="Li G."/>
            <person name="Viehrig K."/>
            <person name="Ye F."/>
            <person name="Su P."/>
            <person name="Kiefer A.F."/>
            <person name="Nichols A."/>
            <person name="Cepeda A.J."/>
            <person name="Yan W."/>
            <person name="Fan B."/>
            <person name="Jiang Y."/>
            <person name="Adhikari A."/>
            <person name="Zheng C.-J."/>
            <person name="Schuster L."/>
            <person name="Cowan T.M."/>
            <person name="Smanski M.J."/>
            <person name="Chevrette M.G."/>
            <person name="De Carvalho L.P.S."/>
            <person name="Shen B."/>
        </authorList>
    </citation>
    <scope>NUCLEOTIDE SEQUENCE [LARGE SCALE GENOMIC DNA]</scope>
    <source>
        <strain evidence="2 3">NPDC003029</strain>
    </source>
</reference>
<dbReference type="Proteomes" id="UP001601976">
    <property type="component" value="Unassembled WGS sequence"/>
</dbReference>
<dbReference type="EMBL" id="JBIAPK010000004">
    <property type="protein sequence ID" value="MFF3340362.1"/>
    <property type="molecule type" value="Genomic_DNA"/>
</dbReference>
<evidence type="ECO:0000313" key="3">
    <source>
        <dbReference type="Proteomes" id="UP001601976"/>
    </source>
</evidence>
<protein>
    <submittedName>
        <fullName evidence="2">Uncharacterized protein</fullName>
    </submittedName>
</protein>
<dbReference type="RefSeq" id="WP_355713196.1">
    <property type="nucleotide sequence ID" value="NZ_JBEXNP010000002.1"/>
</dbReference>
<feature type="region of interest" description="Disordered" evidence="1">
    <location>
        <begin position="188"/>
        <end position="210"/>
    </location>
</feature>
<keyword evidence="3" id="KW-1185">Reference proteome</keyword>
<name>A0ABW6RGL6_9ACTN</name>
<proteinExistence type="predicted"/>
<evidence type="ECO:0000256" key="1">
    <source>
        <dbReference type="SAM" id="MobiDB-lite"/>
    </source>
</evidence>